<dbReference type="Proteomes" id="UP000824469">
    <property type="component" value="Unassembled WGS sequence"/>
</dbReference>
<evidence type="ECO:0000256" key="3">
    <source>
        <dbReference type="ARBA" id="ARBA00022777"/>
    </source>
</evidence>
<protein>
    <recommendedName>
        <fullName evidence="4">Carbohydrate kinase PfkB domain-containing protein</fullName>
    </recommendedName>
</protein>
<feature type="domain" description="Carbohydrate kinase PfkB" evidence="4">
    <location>
        <begin position="58"/>
        <end position="144"/>
    </location>
</feature>
<dbReference type="InterPro" id="IPR052700">
    <property type="entry name" value="Carb_kinase_PfkB-like"/>
</dbReference>
<keyword evidence="3" id="KW-0418">Kinase</keyword>
<evidence type="ECO:0000313" key="5">
    <source>
        <dbReference type="EMBL" id="KAH9320070.1"/>
    </source>
</evidence>
<accession>A0AA38GEA9</accession>
<evidence type="ECO:0000259" key="4">
    <source>
        <dbReference type="Pfam" id="PF00294"/>
    </source>
</evidence>
<reference evidence="5 6" key="1">
    <citation type="journal article" date="2021" name="Nat. Plants">
        <title>The Taxus genome provides insights into paclitaxel biosynthesis.</title>
        <authorList>
            <person name="Xiong X."/>
            <person name="Gou J."/>
            <person name="Liao Q."/>
            <person name="Li Y."/>
            <person name="Zhou Q."/>
            <person name="Bi G."/>
            <person name="Li C."/>
            <person name="Du R."/>
            <person name="Wang X."/>
            <person name="Sun T."/>
            <person name="Guo L."/>
            <person name="Liang H."/>
            <person name="Lu P."/>
            <person name="Wu Y."/>
            <person name="Zhang Z."/>
            <person name="Ro D.K."/>
            <person name="Shang Y."/>
            <person name="Huang S."/>
            <person name="Yan J."/>
        </authorList>
    </citation>
    <scope>NUCLEOTIDE SEQUENCE [LARGE SCALE GENOMIC DNA]</scope>
    <source>
        <strain evidence="5">Ta-2019</strain>
    </source>
</reference>
<proteinExistence type="inferred from homology"/>
<dbReference type="PANTHER" id="PTHR43320:SF1">
    <property type="entry name" value="OS01G0105900 PROTEIN"/>
    <property type="match status" value="1"/>
</dbReference>
<dbReference type="InterPro" id="IPR029056">
    <property type="entry name" value="Ribokinase-like"/>
</dbReference>
<dbReference type="EMBL" id="JAHRHJ020000004">
    <property type="protein sequence ID" value="KAH9320070.1"/>
    <property type="molecule type" value="Genomic_DNA"/>
</dbReference>
<evidence type="ECO:0000256" key="2">
    <source>
        <dbReference type="ARBA" id="ARBA00022679"/>
    </source>
</evidence>
<keyword evidence="6" id="KW-1185">Reference proteome</keyword>
<organism evidence="5 6">
    <name type="scientific">Taxus chinensis</name>
    <name type="common">Chinese yew</name>
    <name type="synonym">Taxus wallichiana var. chinensis</name>
    <dbReference type="NCBI Taxonomy" id="29808"/>
    <lineage>
        <taxon>Eukaryota</taxon>
        <taxon>Viridiplantae</taxon>
        <taxon>Streptophyta</taxon>
        <taxon>Embryophyta</taxon>
        <taxon>Tracheophyta</taxon>
        <taxon>Spermatophyta</taxon>
        <taxon>Pinopsida</taxon>
        <taxon>Pinidae</taxon>
        <taxon>Conifers II</taxon>
        <taxon>Cupressales</taxon>
        <taxon>Taxaceae</taxon>
        <taxon>Taxus</taxon>
    </lineage>
</organism>
<evidence type="ECO:0000256" key="1">
    <source>
        <dbReference type="ARBA" id="ARBA00010688"/>
    </source>
</evidence>
<dbReference type="SUPFAM" id="SSF53613">
    <property type="entry name" value="Ribokinase-like"/>
    <property type="match status" value="1"/>
</dbReference>
<dbReference type="Pfam" id="PF00294">
    <property type="entry name" value="PfkB"/>
    <property type="match status" value="1"/>
</dbReference>
<dbReference type="PANTHER" id="PTHR43320">
    <property type="entry name" value="SUGAR KINASE"/>
    <property type="match status" value="1"/>
</dbReference>
<feature type="non-terminal residue" evidence="5">
    <location>
        <position position="1"/>
    </location>
</feature>
<dbReference type="GO" id="GO:0016301">
    <property type="term" value="F:kinase activity"/>
    <property type="evidence" value="ECO:0007669"/>
    <property type="project" value="UniProtKB-KW"/>
</dbReference>
<sequence>KDIVDGSLTICLSRTCSLIMSNKEVTVEELKHILAEVNMHMLSSPEKHSPIRTIAGNGSVANTIRGLAAGFGISSALVGACGDDDQGQMFAKNMEISGVNLSRLRIKTGPTGQCACLVDAKGNRTMRTCLSDAVRLQANELNADDFKGSKVL</sequence>
<comment type="similarity">
    <text evidence="1">Belongs to the carbohydrate kinase PfkB family.</text>
</comment>
<keyword evidence="2" id="KW-0808">Transferase</keyword>
<dbReference type="AlphaFoldDB" id="A0AA38GEA9"/>
<comment type="caution">
    <text evidence="5">The sequence shown here is derived from an EMBL/GenBank/DDBJ whole genome shotgun (WGS) entry which is preliminary data.</text>
</comment>
<dbReference type="Gene3D" id="3.40.1190.20">
    <property type="match status" value="1"/>
</dbReference>
<name>A0AA38GEA9_TAXCH</name>
<gene>
    <name evidence="5" type="ORF">KI387_021839</name>
</gene>
<evidence type="ECO:0000313" key="6">
    <source>
        <dbReference type="Proteomes" id="UP000824469"/>
    </source>
</evidence>
<dbReference type="InterPro" id="IPR011611">
    <property type="entry name" value="PfkB_dom"/>
</dbReference>